<comment type="caution">
    <text evidence="2">The sequence shown here is derived from an EMBL/GenBank/DDBJ whole genome shotgun (WGS) entry which is preliminary data.</text>
</comment>
<evidence type="ECO:0000313" key="2">
    <source>
        <dbReference type="EMBL" id="MCY6484585.1"/>
    </source>
</evidence>
<sequence>MVNKLKKKKGSSLLMLLIFTSIISIIGMSMLSLSLSGYKIRKINSTTKRNFYASEAGIDEAYAIIGKDMEQAMFNAKDSVKTAMNNLNLEEEKLKVLNGEESNYINEDGSINEDEIKKFQDQVFKTTYMSYIESNIRDKVENKSEYKYSDNGEKPIVEVITSNKDLKFVNDKLDAVIKSSFTHEGIQKEIQVTYEISVPEEYNSVYYLESSMMNLKKNSVWTNSISIDGDMNVKKGSVNINGDVFVKGSNIGLKDGKRIPMDESIKDSGINLSNDSSRLTVNGDVITAENIYIASSNSTVNINGNAYTRNTIIDGGEDENISAGSVVNINKIGSGNSLKGKLYTLDDLELNSKQSQINISGGYFGVSDGSDNPEPDHSSSIIINADDIGTESSLTIGGELVIAGSSYINLYNGNKYQTGESVSIKGNYKAYTMPLINGNPKTTPRNGSMSKSLKEENIQFEYIEPLSLVERFKDGSKLNVLDKSDYFKAYAEDTDYSSDENNKLNLASDGLNIKGNVIYNAGAIIKNLNNSDIINNVIQGSNPINASKHREVNEELKRKIYYMGYEQNEEHVFNTNELKVQVNGNSNASGKVQFNNIVKTKIKNTNGDSVNSDIASDDNILVLDGSDKDYAFVNKNVTDKSGIPNDAEQIKINSNGEFKGIIVVKGTIYLCGKLNFKGTIICGGNLEFVDSEEKTINYDEMYVSKMIAYNYSKFKNVFKNNLDDSIKIESDLNISTDDIGTDVLRDKYIKRKKWELIK</sequence>
<dbReference type="EMBL" id="JAPQER010000003">
    <property type="protein sequence ID" value="MCY6484585.1"/>
    <property type="molecule type" value="Genomic_DNA"/>
</dbReference>
<keyword evidence="3" id="KW-1185">Reference proteome</keyword>
<protein>
    <submittedName>
        <fullName evidence="2">Uncharacterized protein</fullName>
    </submittedName>
</protein>
<reference evidence="2" key="1">
    <citation type="submission" date="2022-12" db="EMBL/GenBank/DDBJ databases">
        <authorList>
            <person name="Wang J."/>
        </authorList>
    </citation>
    <scope>NUCLEOTIDE SEQUENCE</scope>
    <source>
        <strain evidence="2">HY-45-18</strain>
    </source>
</reference>
<gene>
    <name evidence="2" type="ORF">OW763_09555</name>
</gene>
<evidence type="ECO:0000313" key="3">
    <source>
        <dbReference type="Proteomes" id="UP001078443"/>
    </source>
</evidence>
<dbReference type="Proteomes" id="UP001078443">
    <property type="component" value="Unassembled WGS sequence"/>
</dbReference>
<keyword evidence="1" id="KW-0472">Membrane</keyword>
<evidence type="ECO:0000256" key="1">
    <source>
        <dbReference type="SAM" id="Phobius"/>
    </source>
</evidence>
<feature type="transmembrane region" description="Helical" evidence="1">
    <location>
        <begin position="12"/>
        <end position="35"/>
    </location>
</feature>
<dbReference type="RefSeq" id="WP_268040890.1">
    <property type="nucleotide sequence ID" value="NZ_JAPQER010000003.1"/>
</dbReference>
<keyword evidence="1" id="KW-1133">Transmembrane helix</keyword>
<organism evidence="2 3">
    <name type="scientific">Clostridium aestuarii</name>
    <dbReference type="NCBI Taxonomy" id="338193"/>
    <lineage>
        <taxon>Bacteria</taxon>
        <taxon>Bacillati</taxon>
        <taxon>Bacillota</taxon>
        <taxon>Clostridia</taxon>
        <taxon>Eubacteriales</taxon>
        <taxon>Clostridiaceae</taxon>
        <taxon>Clostridium</taxon>
    </lineage>
</organism>
<name>A0ABT4D314_9CLOT</name>
<accession>A0ABT4D314</accession>
<proteinExistence type="predicted"/>
<keyword evidence="1" id="KW-0812">Transmembrane</keyword>